<feature type="domain" description="Saposin B-type" evidence="3">
    <location>
        <begin position="234"/>
        <end position="311"/>
    </location>
</feature>
<dbReference type="InterPro" id="IPR008373">
    <property type="entry name" value="Saposin"/>
</dbReference>
<keyword evidence="1" id="KW-1015">Disulfide bond</keyword>
<feature type="domain" description="Saposin B-type" evidence="3">
    <location>
        <begin position="414"/>
        <end position="491"/>
    </location>
</feature>
<dbReference type="SUPFAM" id="SSF47862">
    <property type="entry name" value="Saposin"/>
    <property type="match status" value="5"/>
</dbReference>
<evidence type="ECO:0000259" key="3">
    <source>
        <dbReference type="PROSITE" id="PS50015"/>
    </source>
</evidence>
<proteinExistence type="predicted"/>
<comment type="caution">
    <text evidence="4">The sequence shown here is derived from an EMBL/GenBank/DDBJ whole genome shotgun (WGS) entry which is preliminary data.</text>
</comment>
<feature type="domain" description="Saposin B-type" evidence="3">
    <location>
        <begin position="140"/>
        <end position="217"/>
    </location>
</feature>
<dbReference type="STRING" id="400727.A0A2T7Q0E4"/>
<dbReference type="Gene3D" id="1.10.225.10">
    <property type="entry name" value="Saposin-like"/>
    <property type="match status" value="6"/>
</dbReference>
<dbReference type="PANTHER" id="PTHR11480:SF3">
    <property type="entry name" value="BCDNA.GH08312"/>
    <property type="match status" value="1"/>
</dbReference>
<dbReference type="InterPro" id="IPR011001">
    <property type="entry name" value="Saposin-like"/>
</dbReference>
<evidence type="ECO:0000313" key="5">
    <source>
        <dbReference type="Proteomes" id="UP000245119"/>
    </source>
</evidence>
<dbReference type="InterPro" id="IPR007856">
    <property type="entry name" value="SapB_1"/>
</dbReference>
<dbReference type="AlphaFoldDB" id="A0A2T7Q0E4"/>
<keyword evidence="2" id="KW-0325">Glycoprotein</keyword>
<dbReference type="EMBL" id="PZQS01000001">
    <property type="protein sequence ID" value="PVD39142.1"/>
    <property type="molecule type" value="Genomic_DNA"/>
</dbReference>
<protein>
    <recommendedName>
        <fullName evidence="3">Saposin B-type domain-containing protein</fullName>
    </recommendedName>
</protein>
<dbReference type="OrthoDB" id="69496at2759"/>
<dbReference type="InterPro" id="IPR051428">
    <property type="entry name" value="Sphingo_Act-Surfact_Prot"/>
</dbReference>
<dbReference type="InterPro" id="IPR008138">
    <property type="entry name" value="SapB_2"/>
</dbReference>
<feature type="domain" description="Saposin B-type" evidence="3">
    <location>
        <begin position="504"/>
        <end position="581"/>
    </location>
</feature>
<dbReference type="Proteomes" id="UP000245119">
    <property type="component" value="Linkage Group LG1"/>
</dbReference>
<evidence type="ECO:0000313" key="4">
    <source>
        <dbReference type="EMBL" id="PVD39142.1"/>
    </source>
</evidence>
<evidence type="ECO:0000256" key="2">
    <source>
        <dbReference type="ARBA" id="ARBA00023180"/>
    </source>
</evidence>
<dbReference type="GO" id="GO:0005764">
    <property type="term" value="C:lysosome"/>
    <property type="evidence" value="ECO:0007669"/>
    <property type="project" value="InterPro"/>
</dbReference>
<accession>A0A2T7Q0E4</accession>
<dbReference type="PANTHER" id="PTHR11480">
    <property type="entry name" value="SAPOSIN-RELATED"/>
    <property type="match status" value="1"/>
</dbReference>
<dbReference type="Pfam" id="PF05184">
    <property type="entry name" value="SapB_1"/>
    <property type="match status" value="4"/>
</dbReference>
<dbReference type="GO" id="GO:0016020">
    <property type="term" value="C:membrane"/>
    <property type="evidence" value="ECO:0007669"/>
    <property type="project" value="GOC"/>
</dbReference>
<dbReference type="Pfam" id="PF03489">
    <property type="entry name" value="SapB_2"/>
    <property type="match status" value="1"/>
</dbReference>
<feature type="domain" description="Saposin B-type" evidence="3">
    <location>
        <begin position="598"/>
        <end position="676"/>
    </location>
</feature>
<dbReference type="SMART" id="SM00741">
    <property type="entry name" value="SapB"/>
    <property type="match status" value="6"/>
</dbReference>
<dbReference type="PRINTS" id="PR01797">
    <property type="entry name" value="SAPOSIN"/>
</dbReference>
<gene>
    <name evidence="4" type="ORF">C0Q70_01770</name>
</gene>
<reference evidence="4 5" key="1">
    <citation type="submission" date="2018-04" db="EMBL/GenBank/DDBJ databases">
        <title>The genome of golden apple snail Pomacea canaliculata provides insight into stress tolerance and invasive adaptation.</title>
        <authorList>
            <person name="Liu C."/>
            <person name="Liu B."/>
            <person name="Ren Y."/>
            <person name="Zhang Y."/>
            <person name="Wang H."/>
            <person name="Li S."/>
            <person name="Jiang F."/>
            <person name="Yin L."/>
            <person name="Zhang G."/>
            <person name="Qian W."/>
            <person name="Fan W."/>
        </authorList>
    </citation>
    <scope>NUCLEOTIDE SEQUENCE [LARGE SCALE GENOMIC DNA]</scope>
    <source>
        <strain evidence="4">SZHN2017</strain>
        <tissue evidence="4">Muscle</tissue>
    </source>
</reference>
<dbReference type="InterPro" id="IPR008139">
    <property type="entry name" value="SaposinB_dom"/>
</dbReference>
<dbReference type="PROSITE" id="PS50015">
    <property type="entry name" value="SAP_B"/>
    <property type="match status" value="6"/>
</dbReference>
<keyword evidence="5" id="KW-1185">Reference proteome</keyword>
<organism evidence="4 5">
    <name type="scientific">Pomacea canaliculata</name>
    <name type="common">Golden apple snail</name>
    <dbReference type="NCBI Taxonomy" id="400727"/>
    <lineage>
        <taxon>Eukaryota</taxon>
        <taxon>Metazoa</taxon>
        <taxon>Spiralia</taxon>
        <taxon>Lophotrochozoa</taxon>
        <taxon>Mollusca</taxon>
        <taxon>Gastropoda</taxon>
        <taxon>Caenogastropoda</taxon>
        <taxon>Architaenioglossa</taxon>
        <taxon>Ampullarioidea</taxon>
        <taxon>Ampullariidae</taxon>
        <taxon>Pomacea</taxon>
    </lineage>
</organism>
<sequence>MGTSWWAGDNTTEYQRSVFRRLANQEEVKTKQVKLDTNCRRTSLSMARLMTLWCLAIAVTFGSSVATPSDLVCQVCLSTTQDIRAAVTDLNVHVRVLSHLETVCELVSSERRDVCKAVVDGLTQKSCTTCWPPSATLRVSSDTCELCQVVVRMVDTWLQNRTTPSAANATVAKLCDLLSEPTRDLCTTFAPLIVDAIMKGVDPVGACTNIGLCLSEKDKSKAIPKKKAVVEIQAGPACELCELLVQTIDTYLKDNKTEAAVNATVYKVCNSLPEPIKSTCLGFAPELVSVVSQGMDPQKACTYLKLCTSAGGIDNTLTLRSLQDGPECQLCELLINIIDIYIKDNKSEAVINATIYKVCDSLSGTYKILCLGLAPQLITVIAKGLDPLQACTSIKICSEEPAAVDVTLPSDPQDGPLCEMCELLVQTIDTYLKDNKTEAAINATVYKVCNSLPDAIKSMCLSLAPQLITAISQGLDPKQACTYLKVCTSVTTINYQLLLKEIEAGPLCDLCELVIQTVDTYLKDNKTEAAINATVYKVCNSLPDPIKSTCLGFAPEVVAALAQGLDPQQACTYLKLCTSGRELLLKAPYIRRSEAGLQDVKCDVCKNALGIVDNDLYQDEGKIQTMLEDICHRLPPPTDQACLNAVDEYFPQIWENILSKGASPESICKLLGLCSS</sequence>
<feature type="domain" description="Saposin B-type" evidence="3">
    <location>
        <begin position="324"/>
        <end position="401"/>
    </location>
</feature>
<dbReference type="GO" id="GO:0006665">
    <property type="term" value="P:sphingolipid metabolic process"/>
    <property type="evidence" value="ECO:0007669"/>
    <property type="project" value="InterPro"/>
</dbReference>
<name>A0A2T7Q0E4_POMCA</name>
<evidence type="ECO:0000256" key="1">
    <source>
        <dbReference type="ARBA" id="ARBA00023157"/>
    </source>
</evidence>